<name>A0A6M1RZA4_9HYPH</name>
<evidence type="ECO:0000256" key="3">
    <source>
        <dbReference type="ARBA" id="ARBA00022692"/>
    </source>
</evidence>
<dbReference type="PANTHER" id="PTHR32322:SF2">
    <property type="entry name" value="EAMA DOMAIN-CONTAINING PROTEIN"/>
    <property type="match status" value="1"/>
</dbReference>
<feature type="transmembrane region" description="Helical" evidence="6">
    <location>
        <begin position="222"/>
        <end position="240"/>
    </location>
</feature>
<accession>A0A6M1RZA4</accession>
<feature type="transmembrane region" description="Helical" evidence="6">
    <location>
        <begin position="77"/>
        <end position="98"/>
    </location>
</feature>
<keyword evidence="9" id="KW-1185">Reference proteome</keyword>
<feature type="transmembrane region" description="Helical" evidence="6">
    <location>
        <begin position="104"/>
        <end position="126"/>
    </location>
</feature>
<dbReference type="Gene3D" id="1.10.3730.20">
    <property type="match status" value="1"/>
</dbReference>
<feature type="transmembrane region" description="Helical" evidence="6">
    <location>
        <begin position="192"/>
        <end position="210"/>
    </location>
</feature>
<gene>
    <name evidence="8" type="ORF">G6N76_06415</name>
</gene>
<dbReference type="Pfam" id="PF00892">
    <property type="entry name" value="EamA"/>
    <property type="match status" value="2"/>
</dbReference>
<dbReference type="PANTHER" id="PTHR32322">
    <property type="entry name" value="INNER MEMBRANE TRANSPORTER"/>
    <property type="match status" value="1"/>
</dbReference>
<keyword evidence="3 6" id="KW-0812">Transmembrane</keyword>
<proteinExistence type="inferred from homology"/>
<feature type="transmembrane region" description="Helical" evidence="6">
    <location>
        <begin position="138"/>
        <end position="157"/>
    </location>
</feature>
<evidence type="ECO:0000256" key="1">
    <source>
        <dbReference type="ARBA" id="ARBA00004141"/>
    </source>
</evidence>
<protein>
    <submittedName>
        <fullName evidence="8">DMT family transporter</fullName>
    </submittedName>
</protein>
<dbReference type="InterPro" id="IPR050638">
    <property type="entry name" value="AA-Vitamin_Transporters"/>
</dbReference>
<feature type="transmembrane region" description="Helical" evidence="6">
    <location>
        <begin position="277"/>
        <end position="297"/>
    </location>
</feature>
<feature type="domain" description="EamA" evidence="7">
    <location>
        <begin position="16"/>
        <end position="149"/>
    </location>
</feature>
<comment type="subcellular location">
    <subcellularLocation>
        <location evidence="1">Membrane</location>
        <topology evidence="1">Multi-pass membrane protein</topology>
    </subcellularLocation>
</comment>
<evidence type="ECO:0000313" key="8">
    <source>
        <dbReference type="EMBL" id="NGO63301.1"/>
    </source>
</evidence>
<organism evidence="8 9">
    <name type="scientific">Rhizobium daejeonense</name>
    <dbReference type="NCBI Taxonomy" id="240521"/>
    <lineage>
        <taxon>Bacteria</taxon>
        <taxon>Pseudomonadati</taxon>
        <taxon>Pseudomonadota</taxon>
        <taxon>Alphaproteobacteria</taxon>
        <taxon>Hyphomicrobiales</taxon>
        <taxon>Rhizobiaceae</taxon>
        <taxon>Rhizobium/Agrobacterium group</taxon>
        <taxon>Rhizobium</taxon>
    </lineage>
</organism>
<dbReference type="AlphaFoldDB" id="A0A6M1RZA4"/>
<feature type="transmembrane region" description="Helical" evidence="6">
    <location>
        <begin position="163"/>
        <end position="180"/>
    </location>
</feature>
<keyword evidence="5 6" id="KW-0472">Membrane</keyword>
<evidence type="ECO:0000259" key="7">
    <source>
        <dbReference type="Pfam" id="PF00892"/>
    </source>
</evidence>
<evidence type="ECO:0000256" key="5">
    <source>
        <dbReference type="ARBA" id="ARBA00023136"/>
    </source>
</evidence>
<dbReference type="GO" id="GO:0016020">
    <property type="term" value="C:membrane"/>
    <property type="evidence" value="ECO:0007669"/>
    <property type="project" value="UniProtKB-SubCell"/>
</dbReference>
<dbReference type="InterPro" id="IPR037185">
    <property type="entry name" value="EmrE-like"/>
</dbReference>
<evidence type="ECO:0000256" key="4">
    <source>
        <dbReference type="ARBA" id="ARBA00022989"/>
    </source>
</evidence>
<dbReference type="EMBL" id="JAAKZH010000002">
    <property type="protein sequence ID" value="NGO63301.1"/>
    <property type="molecule type" value="Genomic_DNA"/>
</dbReference>
<comment type="similarity">
    <text evidence="2">Belongs to the EamA transporter family.</text>
</comment>
<feature type="domain" description="EamA" evidence="7">
    <location>
        <begin position="164"/>
        <end position="293"/>
    </location>
</feature>
<dbReference type="Proteomes" id="UP000477849">
    <property type="component" value="Unassembled WGS sequence"/>
</dbReference>
<feature type="transmembrane region" description="Helical" evidence="6">
    <location>
        <begin position="45"/>
        <end position="65"/>
    </location>
</feature>
<evidence type="ECO:0000256" key="2">
    <source>
        <dbReference type="ARBA" id="ARBA00007362"/>
    </source>
</evidence>
<evidence type="ECO:0000256" key="6">
    <source>
        <dbReference type="SAM" id="Phobius"/>
    </source>
</evidence>
<dbReference type="InterPro" id="IPR000620">
    <property type="entry name" value="EamA_dom"/>
</dbReference>
<reference evidence="8 9" key="1">
    <citation type="submission" date="2020-02" db="EMBL/GenBank/DDBJ databases">
        <title>Genome sequence of the type strain CCBAU10050 of Rhizobium daejeonense.</title>
        <authorList>
            <person name="Gao J."/>
            <person name="Sun J."/>
        </authorList>
    </citation>
    <scope>NUCLEOTIDE SEQUENCE [LARGE SCALE GENOMIC DNA]</scope>
    <source>
        <strain evidence="8 9">CCBAU10050</strain>
    </source>
</reference>
<evidence type="ECO:0000313" key="9">
    <source>
        <dbReference type="Proteomes" id="UP000477849"/>
    </source>
</evidence>
<dbReference type="RefSeq" id="WP_163904353.1">
    <property type="nucleotide sequence ID" value="NZ_CP048427.1"/>
</dbReference>
<comment type="caution">
    <text evidence="8">The sequence shown here is derived from an EMBL/GenBank/DDBJ whole genome shotgun (WGS) entry which is preliminary data.</text>
</comment>
<keyword evidence="4 6" id="KW-1133">Transmembrane helix</keyword>
<feature type="transmembrane region" description="Helical" evidence="6">
    <location>
        <begin position="252"/>
        <end position="271"/>
    </location>
</feature>
<feature type="transmembrane region" description="Helical" evidence="6">
    <location>
        <begin position="12"/>
        <end position="33"/>
    </location>
</feature>
<sequence length="301" mass="30976">MTTVSTTTRPPLSAGLGAISALSVVLIWAAWLISTRHSVGTSLSSVDLSLLRYGIPTLVLAPVWLKTGLWPKKTPKLPLILMVLGSGAPFFQVVAFGMKATPASAAGVLLPGVMPLAVALIGIVLLGERPDRMRRLGMAAIFCGGVLLLLGSLSTGALSWKSYVILPIGAVLWAVYTHAFRHSGLSAYEGGALICVWSTIINLALIPFFGTHLLEAPISETGLQVVTQGLLSGLLATIFYGNAVRALGGTQAAAYTAVTPVAAALGGAVLLDEPLGVMTIAATLVTGAGVLLSTGILSRRS</sequence>
<dbReference type="SUPFAM" id="SSF103481">
    <property type="entry name" value="Multidrug resistance efflux transporter EmrE"/>
    <property type="match status" value="2"/>
</dbReference>